<dbReference type="InterPro" id="IPR050123">
    <property type="entry name" value="Prok_molybdopt-oxidoreductase"/>
</dbReference>
<evidence type="ECO:0000259" key="11">
    <source>
        <dbReference type="Pfam" id="PF00384"/>
    </source>
</evidence>
<name>A0A562BU64_9BURK</name>
<feature type="compositionally biased region" description="Basic and acidic residues" evidence="10">
    <location>
        <begin position="796"/>
        <end position="807"/>
    </location>
</feature>
<sequence length="814" mass="88954">MATDPRGNQGEVQGKDHGENKADQEARRDVPGVGPYGGPAGGWGALQAVARTVRRQMGAGREAIMLLRVNQPDGFDCPGCAWPDPRAASSFEFCENGAKAVAWEATTKRTTPEFFARHPVSELWRMSDFELEDEGRLTHPMAYDGASDRYVPISWDEALSRIGEAMRALPNADAAEFYTSGRASNEAAFLFQLFAREFGTNNFPDCSNMCHEATSVGLPESLGVGKGTVTLEDFEHCDAIFSFGHNPGTNHPRMLSTLRAAARRGAPIVVINPLRERGLERFLSPQHPVEMALGRATEIATLYLQPKIGGDVAVLKGMMKTLLALDKAARTRGDEPVIDHRFIADHTRGYEALVANLEETRWQDIEAVSGLSRAEIEEAAGIYARAKRTILCYGMGITQHRQGTANVQQLCNLLLMRGNIGRKGAGICPLRGHSNVQGDRTVGITEVPTADFLDRLDQVFGIRSPRKPGHNAVETVKAIQRGESRAMISLGGNFAVAMPDPDETYAAMRQLDLAVHVATKLNRSHLLIARQSFILPCLGRTELDEQQGRPQSVTVEDSMSMVHVSRGTLPPASPQLRSEPWIVAAIAKATLPDSRIDWDGFVADYAKIRDAIEAVFADFHDYNARVARPLGFRLRNTASERIWRTPSGRAHFIPMAGLNEDPMTNRGDALMLATIRSHDQYNTTIYGSNDRYRGIAGRRDVVFMNERDLAERGLRHGDLVDIEAISDTVGVPGTRVLRGMTAVAFAISRGSVAAYYPEANCLVALAHFDPRSGTPSYKSVPVHVRPSKATPGAAPDHSRASGMRHDQPATVPAS</sequence>
<dbReference type="SUPFAM" id="SSF53706">
    <property type="entry name" value="Formate dehydrogenase/DMSO reductase, domains 1-3"/>
    <property type="match status" value="1"/>
</dbReference>
<dbReference type="GO" id="GO:0051539">
    <property type="term" value="F:4 iron, 4 sulfur cluster binding"/>
    <property type="evidence" value="ECO:0007669"/>
    <property type="project" value="UniProtKB-KW"/>
</dbReference>
<protein>
    <submittedName>
        <fullName evidence="13">Molybdopterin-dependent oxidoreductase alpha subunit</fullName>
    </submittedName>
</protein>
<dbReference type="GO" id="GO:1990204">
    <property type="term" value="C:oxidoreductase complex"/>
    <property type="evidence" value="ECO:0007669"/>
    <property type="project" value="UniProtKB-ARBA"/>
</dbReference>
<dbReference type="GO" id="GO:0043546">
    <property type="term" value="F:molybdopterin cofactor binding"/>
    <property type="evidence" value="ECO:0007669"/>
    <property type="project" value="InterPro"/>
</dbReference>
<keyword evidence="14" id="KW-1185">Reference proteome</keyword>
<dbReference type="EMBL" id="VLJN01000002">
    <property type="protein sequence ID" value="TWG88807.1"/>
    <property type="molecule type" value="Genomic_DNA"/>
</dbReference>
<dbReference type="GO" id="GO:0016020">
    <property type="term" value="C:membrane"/>
    <property type="evidence" value="ECO:0007669"/>
    <property type="project" value="TreeGrafter"/>
</dbReference>
<keyword evidence="5" id="KW-0500">Molybdenum</keyword>
<dbReference type="GO" id="GO:0030151">
    <property type="term" value="F:molybdenum ion binding"/>
    <property type="evidence" value="ECO:0007669"/>
    <property type="project" value="InterPro"/>
</dbReference>
<dbReference type="Gene3D" id="3.40.228.10">
    <property type="entry name" value="Dimethylsulfoxide Reductase, domain 2"/>
    <property type="match status" value="1"/>
</dbReference>
<keyword evidence="8" id="KW-0408">Iron</keyword>
<evidence type="ECO:0000259" key="12">
    <source>
        <dbReference type="Pfam" id="PF01568"/>
    </source>
</evidence>
<dbReference type="Gene3D" id="2.40.40.20">
    <property type="match status" value="1"/>
</dbReference>
<feature type="compositionally biased region" description="Basic and acidic residues" evidence="10">
    <location>
        <begin position="13"/>
        <end position="30"/>
    </location>
</feature>
<evidence type="ECO:0000313" key="14">
    <source>
        <dbReference type="Proteomes" id="UP000318141"/>
    </source>
</evidence>
<dbReference type="PIRSF" id="PIRSF000144">
    <property type="entry name" value="CbbBc"/>
    <property type="match status" value="1"/>
</dbReference>
<dbReference type="CDD" id="cd02767">
    <property type="entry name" value="MopB_ydeP"/>
    <property type="match status" value="1"/>
</dbReference>
<evidence type="ECO:0000256" key="6">
    <source>
        <dbReference type="ARBA" id="ARBA00022723"/>
    </source>
</evidence>
<dbReference type="NCBIfam" id="TIGR01701">
    <property type="entry name" value="Fdhalpha-like"/>
    <property type="match status" value="1"/>
</dbReference>
<accession>A0A562BU64</accession>
<evidence type="ECO:0000256" key="4">
    <source>
        <dbReference type="ARBA" id="ARBA00022485"/>
    </source>
</evidence>
<comment type="cofactor">
    <cofactor evidence="1">
        <name>Mo-bis(molybdopterin guanine dinucleotide)</name>
        <dbReference type="ChEBI" id="CHEBI:60539"/>
    </cofactor>
</comment>
<evidence type="ECO:0000256" key="1">
    <source>
        <dbReference type="ARBA" id="ARBA00001942"/>
    </source>
</evidence>
<dbReference type="Pfam" id="PF01568">
    <property type="entry name" value="Molydop_binding"/>
    <property type="match status" value="1"/>
</dbReference>
<reference evidence="13 14" key="1">
    <citation type="submission" date="2019-07" db="EMBL/GenBank/DDBJ databases">
        <title>Genome sequencing of lignin-degrading bacterial isolates.</title>
        <authorList>
            <person name="Gladden J."/>
        </authorList>
    </citation>
    <scope>NUCLEOTIDE SEQUENCE [LARGE SCALE GENOMIC DNA]</scope>
    <source>
        <strain evidence="13 14">J11</strain>
    </source>
</reference>
<comment type="cofactor">
    <cofactor evidence="2">
        <name>[4Fe-4S] cluster</name>
        <dbReference type="ChEBI" id="CHEBI:49883"/>
    </cofactor>
</comment>
<feature type="domain" description="Molybdopterin dinucleotide-binding" evidence="12">
    <location>
        <begin position="670"/>
        <end position="781"/>
    </location>
</feature>
<gene>
    <name evidence="13" type="ORF">L602_001000000060</name>
</gene>
<keyword evidence="6" id="KW-0479">Metal-binding</keyword>
<dbReference type="CDD" id="cd02787">
    <property type="entry name" value="MopB_CT_ydeP"/>
    <property type="match status" value="1"/>
</dbReference>
<dbReference type="Pfam" id="PF00384">
    <property type="entry name" value="Molybdopterin"/>
    <property type="match status" value="1"/>
</dbReference>
<keyword evidence="9" id="KW-0411">Iron-sulfur</keyword>
<organism evidence="13 14">
    <name type="scientific">Cupriavidus gilardii J11</name>
    <dbReference type="NCBI Taxonomy" id="936133"/>
    <lineage>
        <taxon>Bacteria</taxon>
        <taxon>Pseudomonadati</taxon>
        <taxon>Pseudomonadota</taxon>
        <taxon>Betaproteobacteria</taxon>
        <taxon>Burkholderiales</taxon>
        <taxon>Burkholderiaceae</taxon>
        <taxon>Cupriavidus</taxon>
    </lineage>
</organism>
<dbReference type="GO" id="GO:0008863">
    <property type="term" value="F:formate dehydrogenase (NAD+) activity"/>
    <property type="evidence" value="ECO:0007669"/>
    <property type="project" value="InterPro"/>
</dbReference>
<feature type="region of interest" description="Disordered" evidence="10">
    <location>
        <begin position="776"/>
        <end position="814"/>
    </location>
</feature>
<dbReference type="PANTHER" id="PTHR43105">
    <property type="entry name" value="RESPIRATORY NITRATE REDUCTASE"/>
    <property type="match status" value="1"/>
</dbReference>
<evidence type="ECO:0000256" key="5">
    <source>
        <dbReference type="ARBA" id="ARBA00022505"/>
    </source>
</evidence>
<evidence type="ECO:0000256" key="8">
    <source>
        <dbReference type="ARBA" id="ARBA00023004"/>
    </source>
</evidence>
<keyword evidence="7" id="KW-0560">Oxidoreductase</keyword>
<dbReference type="InterPro" id="IPR041953">
    <property type="entry name" value="YdeP_MopB"/>
</dbReference>
<evidence type="ECO:0000256" key="7">
    <source>
        <dbReference type="ARBA" id="ARBA00023002"/>
    </source>
</evidence>
<dbReference type="PANTHER" id="PTHR43105:SF4">
    <property type="entry name" value="PROTEIN YDEP"/>
    <property type="match status" value="1"/>
</dbReference>
<dbReference type="InterPro" id="IPR010046">
    <property type="entry name" value="Mopterin_OxRdtse_a_bac"/>
</dbReference>
<dbReference type="OrthoDB" id="5287431at2"/>
<feature type="region of interest" description="Disordered" evidence="10">
    <location>
        <begin position="1"/>
        <end position="38"/>
    </location>
</feature>
<dbReference type="Proteomes" id="UP000318141">
    <property type="component" value="Unassembled WGS sequence"/>
</dbReference>
<evidence type="ECO:0000313" key="13">
    <source>
        <dbReference type="EMBL" id="TWG88807.1"/>
    </source>
</evidence>
<evidence type="ECO:0000256" key="3">
    <source>
        <dbReference type="ARBA" id="ARBA00010312"/>
    </source>
</evidence>
<evidence type="ECO:0000256" key="10">
    <source>
        <dbReference type="SAM" id="MobiDB-lite"/>
    </source>
</evidence>
<keyword evidence="4" id="KW-0004">4Fe-4S</keyword>
<dbReference type="InterPro" id="IPR037951">
    <property type="entry name" value="MopB_CT_YdeP"/>
</dbReference>
<dbReference type="GO" id="GO:0045333">
    <property type="term" value="P:cellular respiration"/>
    <property type="evidence" value="ECO:0007669"/>
    <property type="project" value="UniProtKB-ARBA"/>
</dbReference>
<evidence type="ECO:0000256" key="9">
    <source>
        <dbReference type="ARBA" id="ARBA00023014"/>
    </source>
</evidence>
<dbReference type="InterPro" id="IPR006656">
    <property type="entry name" value="Mopterin_OxRdtase"/>
</dbReference>
<proteinExistence type="inferred from homology"/>
<dbReference type="InterPro" id="IPR006657">
    <property type="entry name" value="MoPterin_dinucl-bd_dom"/>
</dbReference>
<feature type="domain" description="Molybdopterin oxidoreductase" evidence="11">
    <location>
        <begin position="136"/>
        <end position="517"/>
    </location>
</feature>
<dbReference type="Gene3D" id="3.40.50.740">
    <property type="match status" value="1"/>
</dbReference>
<dbReference type="SUPFAM" id="SSF50692">
    <property type="entry name" value="ADC-like"/>
    <property type="match status" value="1"/>
</dbReference>
<evidence type="ECO:0000256" key="2">
    <source>
        <dbReference type="ARBA" id="ARBA00001966"/>
    </source>
</evidence>
<dbReference type="InterPro" id="IPR009010">
    <property type="entry name" value="Asp_de-COase-like_dom_sf"/>
</dbReference>
<dbReference type="AlphaFoldDB" id="A0A562BU64"/>
<comment type="similarity">
    <text evidence="3">Belongs to the prokaryotic molybdopterin-containing oxidoreductase family.</text>
</comment>
<comment type="caution">
    <text evidence="13">The sequence shown here is derived from an EMBL/GenBank/DDBJ whole genome shotgun (WGS) entry which is preliminary data.</text>
</comment>